<name>A0A3M3FNM0_PSESG</name>
<keyword evidence="4" id="KW-0680">Restriction system</keyword>
<sequence length="370" mass="40142">MPIVETLSAVSLFSGAGGMDVGFASAGIRPVFANELDDAASKTYALNHGDHVQQGSILDHFESLNRHRGVDVVFGGPPCQGFSVAGKMDPNDERSGLIRTFFDVVDLIEPHGFVCENVKALAVLSRWAGVRHELTLRSSKHHFSAMVVLNSSDYGVPQNRERMFLVGVRKGGLINSDEQLRQVLQDELLKHRKPAPTVADLIRKLGAAGSPGNSRICNAKITYATNPVLRKSPYAGMMFNGAGRPLNPFGHSCTLPASMGGNKTPIVDEEYIFNGGLNYIEGYHRHLMSGGLPKKGEAPKRLRRLTVDECLAIQTFPSNYMLVGSQSAAFKQIGNAVPCLMAEAVGASVKRILDMDSQMSSTPEQLRMYA</sequence>
<proteinExistence type="inferred from homology"/>
<dbReference type="GO" id="GO:0032259">
    <property type="term" value="P:methylation"/>
    <property type="evidence" value="ECO:0007669"/>
    <property type="project" value="UniProtKB-KW"/>
</dbReference>
<keyword evidence="1 6" id="KW-0489">Methyltransferase</keyword>
<dbReference type="Gene3D" id="3.90.120.10">
    <property type="entry name" value="DNA Methylase, subunit A, domain 2"/>
    <property type="match status" value="1"/>
</dbReference>
<dbReference type="RefSeq" id="WP_221034069.1">
    <property type="nucleotide sequence ID" value="NZ_RBOM01000175.1"/>
</dbReference>
<dbReference type="GO" id="GO:0003886">
    <property type="term" value="F:DNA (cytosine-5-)-methyltransferase activity"/>
    <property type="evidence" value="ECO:0007669"/>
    <property type="project" value="UniProtKB-EC"/>
</dbReference>
<reference evidence="9 10" key="1">
    <citation type="submission" date="2018-08" db="EMBL/GenBank/DDBJ databases">
        <title>Recombination of ecologically and evolutionarily significant loci maintains genetic cohesion in the Pseudomonas syringae species complex.</title>
        <authorList>
            <person name="Dillon M."/>
            <person name="Thakur S."/>
            <person name="Almeida R.N.D."/>
            <person name="Weir B.S."/>
            <person name="Guttman D.S."/>
        </authorList>
    </citation>
    <scope>NUCLEOTIDE SEQUENCE [LARGE SCALE GENOMIC DNA]</scope>
    <source>
        <strain evidence="9 10">ICMP 4332</strain>
    </source>
</reference>
<dbReference type="PANTHER" id="PTHR10629">
    <property type="entry name" value="CYTOSINE-SPECIFIC METHYLTRANSFERASE"/>
    <property type="match status" value="1"/>
</dbReference>
<dbReference type="Gene3D" id="3.40.50.150">
    <property type="entry name" value="Vaccinia Virus protein VP39"/>
    <property type="match status" value="1"/>
</dbReference>
<evidence type="ECO:0000256" key="1">
    <source>
        <dbReference type="ARBA" id="ARBA00022603"/>
    </source>
</evidence>
<dbReference type="PANTHER" id="PTHR10629:SF52">
    <property type="entry name" value="DNA (CYTOSINE-5)-METHYLTRANSFERASE 1"/>
    <property type="match status" value="1"/>
</dbReference>
<protein>
    <recommendedName>
        <fullName evidence="8">Cytosine-specific methyltransferase</fullName>
        <ecNumber evidence="8">2.1.1.37</ecNumber>
    </recommendedName>
</protein>
<comment type="similarity">
    <text evidence="6 7">Belongs to the class I-like SAM-binding methyltransferase superfamily. C5-methyltransferase family.</text>
</comment>
<comment type="catalytic activity">
    <reaction evidence="5 8">
        <text>a 2'-deoxycytidine in DNA + S-adenosyl-L-methionine = a 5-methyl-2'-deoxycytidine in DNA + S-adenosyl-L-homocysteine + H(+)</text>
        <dbReference type="Rhea" id="RHEA:13681"/>
        <dbReference type="Rhea" id="RHEA-COMP:11369"/>
        <dbReference type="Rhea" id="RHEA-COMP:11370"/>
        <dbReference type="ChEBI" id="CHEBI:15378"/>
        <dbReference type="ChEBI" id="CHEBI:57856"/>
        <dbReference type="ChEBI" id="CHEBI:59789"/>
        <dbReference type="ChEBI" id="CHEBI:85452"/>
        <dbReference type="ChEBI" id="CHEBI:85454"/>
        <dbReference type="EC" id="2.1.1.37"/>
    </reaction>
</comment>
<dbReference type="EC" id="2.1.1.37" evidence="8"/>
<dbReference type="InterPro" id="IPR018117">
    <property type="entry name" value="C5_DNA_meth_AS"/>
</dbReference>
<dbReference type="InterPro" id="IPR001525">
    <property type="entry name" value="C5_MeTfrase"/>
</dbReference>
<dbReference type="Pfam" id="PF00145">
    <property type="entry name" value="DNA_methylase"/>
    <property type="match status" value="1"/>
</dbReference>
<dbReference type="GO" id="GO:0003677">
    <property type="term" value="F:DNA binding"/>
    <property type="evidence" value="ECO:0007669"/>
    <property type="project" value="TreeGrafter"/>
</dbReference>
<accession>A0A3M3FNM0</accession>
<dbReference type="PRINTS" id="PR00105">
    <property type="entry name" value="C5METTRFRASE"/>
</dbReference>
<comment type="caution">
    <text evidence="9">The sequence shown here is derived from an EMBL/GenBank/DDBJ whole genome shotgun (WGS) entry which is preliminary data.</text>
</comment>
<evidence type="ECO:0000256" key="3">
    <source>
        <dbReference type="ARBA" id="ARBA00022691"/>
    </source>
</evidence>
<evidence type="ECO:0000313" key="9">
    <source>
        <dbReference type="EMBL" id="RMM63066.1"/>
    </source>
</evidence>
<evidence type="ECO:0000256" key="2">
    <source>
        <dbReference type="ARBA" id="ARBA00022679"/>
    </source>
</evidence>
<dbReference type="GO" id="GO:0044027">
    <property type="term" value="P:negative regulation of gene expression via chromosomal CpG island methylation"/>
    <property type="evidence" value="ECO:0007669"/>
    <property type="project" value="TreeGrafter"/>
</dbReference>
<dbReference type="NCBIfam" id="TIGR00675">
    <property type="entry name" value="dcm"/>
    <property type="match status" value="1"/>
</dbReference>
<dbReference type="InterPro" id="IPR050390">
    <property type="entry name" value="C5-Methyltransferase"/>
</dbReference>
<evidence type="ECO:0000256" key="4">
    <source>
        <dbReference type="ARBA" id="ARBA00022747"/>
    </source>
</evidence>
<dbReference type="Proteomes" id="UP000279057">
    <property type="component" value="Unassembled WGS sequence"/>
</dbReference>
<evidence type="ECO:0000256" key="5">
    <source>
        <dbReference type="ARBA" id="ARBA00047422"/>
    </source>
</evidence>
<dbReference type="AlphaFoldDB" id="A0A3M3FNM0"/>
<dbReference type="EMBL" id="RBOM01000175">
    <property type="protein sequence ID" value="RMM63066.1"/>
    <property type="molecule type" value="Genomic_DNA"/>
</dbReference>
<dbReference type="PROSITE" id="PS00094">
    <property type="entry name" value="C5_MTASE_1"/>
    <property type="match status" value="1"/>
</dbReference>
<keyword evidence="3 6" id="KW-0949">S-adenosyl-L-methionine</keyword>
<dbReference type="InterPro" id="IPR029063">
    <property type="entry name" value="SAM-dependent_MTases_sf"/>
</dbReference>
<dbReference type="GO" id="GO:0009307">
    <property type="term" value="P:DNA restriction-modification system"/>
    <property type="evidence" value="ECO:0007669"/>
    <property type="project" value="UniProtKB-KW"/>
</dbReference>
<feature type="active site" evidence="6">
    <location>
        <position position="79"/>
    </location>
</feature>
<dbReference type="PROSITE" id="PS51679">
    <property type="entry name" value="SAM_MT_C5"/>
    <property type="match status" value="1"/>
</dbReference>
<keyword evidence="2 6" id="KW-0808">Transferase</keyword>
<evidence type="ECO:0000313" key="10">
    <source>
        <dbReference type="Proteomes" id="UP000279057"/>
    </source>
</evidence>
<gene>
    <name evidence="9" type="ORF">ALQ74_00002</name>
</gene>
<evidence type="ECO:0000256" key="8">
    <source>
        <dbReference type="RuleBase" id="RU000417"/>
    </source>
</evidence>
<organism evidence="9 10">
    <name type="scientific">Pseudomonas savastanoi pv. glycinea</name>
    <name type="common">Pseudomonas syringae pv. glycinea</name>
    <dbReference type="NCBI Taxonomy" id="318"/>
    <lineage>
        <taxon>Bacteria</taxon>
        <taxon>Pseudomonadati</taxon>
        <taxon>Pseudomonadota</taxon>
        <taxon>Gammaproteobacteria</taxon>
        <taxon>Pseudomonadales</taxon>
        <taxon>Pseudomonadaceae</taxon>
        <taxon>Pseudomonas</taxon>
    </lineage>
</organism>
<evidence type="ECO:0000256" key="6">
    <source>
        <dbReference type="PROSITE-ProRule" id="PRU01016"/>
    </source>
</evidence>
<evidence type="ECO:0000256" key="7">
    <source>
        <dbReference type="RuleBase" id="RU000416"/>
    </source>
</evidence>
<dbReference type="SUPFAM" id="SSF53335">
    <property type="entry name" value="S-adenosyl-L-methionine-dependent methyltransferases"/>
    <property type="match status" value="1"/>
</dbReference>